<dbReference type="RefSeq" id="WP_326509545.1">
    <property type="nucleotide sequence ID" value="NZ_JAWIIV010000039.1"/>
</dbReference>
<dbReference type="EMBL" id="JAWIIV010000039">
    <property type="protein sequence ID" value="MEC4722919.1"/>
    <property type="molecule type" value="Genomic_DNA"/>
</dbReference>
<reference evidence="1 2" key="1">
    <citation type="submission" date="2023-10" db="EMBL/GenBank/DDBJ databases">
        <title>Noviherbaspirillum sp. CPCC 100848 genome assembly.</title>
        <authorList>
            <person name="Li X.Y."/>
            <person name="Fang X.M."/>
        </authorList>
    </citation>
    <scope>NUCLEOTIDE SEQUENCE [LARGE SCALE GENOMIC DNA]</scope>
    <source>
        <strain evidence="1 2">CPCC 100848</strain>
    </source>
</reference>
<organism evidence="1 2">
    <name type="scientific">Noviherbaspirillum album</name>
    <dbReference type="NCBI Taxonomy" id="3080276"/>
    <lineage>
        <taxon>Bacteria</taxon>
        <taxon>Pseudomonadati</taxon>
        <taxon>Pseudomonadota</taxon>
        <taxon>Betaproteobacteria</taxon>
        <taxon>Burkholderiales</taxon>
        <taxon>Oxalobacteraceae</taxon>
        <taxon>Noviherbaspirillum</taxon>
    </lineage>
</organism>
<proteinExistence type="predicted"/>
<evidence type="ECO:0000313" key="2">
    <source>
        <dbReference type="Proteomes" id="UP001352263"/>
    </source>
</evidence>
<accession>A0ABU6JGX7</accession>
<sequence>MALPCNAVFQKLFSVIAADAGTASVAPSSGPTPADTSAAAAASAVASAAASASAEIIERQGRGAKPRHGLGFKGELLKSTKAAGPVPNQDVQDMHDMHDMQGGRNVPHEEQRSKGLAQRLSHLMQHCQHALDASLDVGARIKSFQRMMAGMHFMEKEGDFAGSHRRRRSLIDELWEQVDDDWGNVQLLYPLIATLPVLPKREAMIALRLIRSLLKRAPGPMKTDVCTDLAGQIEPLYAQHLDGQVEQARYKDRFPSLGQGRPANAEVPCGMAAEILVRAIKTHPRNTLSDRLFAAGLDAARAQADYYLRTSQGQPRAIARKADIRAALFERGSEEQRFMIDEAARASTAGRGGV</sequence>
<evidence type="ECO:0008006" key="3">
    <source>
        <dbReference type="Google" id="ProtNLM"/>
    </source>
</evidence>
<keyword evidence="2" id="KW-1185">Reference proteome</keyword>
<protein>
    <recommendedName>
        <fullName evidence="3">DUF1631 family protein</fullName>
    </recommendedName>
</protein>
<gene>
    <name evidence="1" type="ORF">RY831_27550</name>
</gene>
<evidence type="ECO:0000313" key="1">
    <source>
        <dbReference type="EMBL" id="MEC4722919.1"/>
    </source>
</evidence>
<comment type="caution">
    <text evidence="1">The sequence shown here is derived from an EMBL/GenBank/DDBJ whole genome shotgun (WGS) entry which is preliminary data.</text>
</comment>
<dbReference type="Proteomes" id="UP001352263">
    <property type="component" value="Unassembled WGS sequence"/>
</dbReference>
<name>A0ABU6JGX7_9BURK</name>